<gene>
    <name evidence="2" type="ORF">ZT1A5_G11708</name>
</gene>
<feature type="region of interest" description="Disordered" evidence="1">
    <location>
        <begin position="378"/>
        <end position="402"/>
    </location>
</feature>
<evidence type="ECO:0000313" key="2">
    <source>
        <dbReference type="EMBL" id="SMY30257.1"/>
    </source>
</evidence>
<evidence type="ECO:0000256" key="1">
    <source>
        <dbReference type="SAM" id="MobiDB-lite"/>
    </source>
</evidence>
<organism evidence="2 3">
    <name type="scientific">Zymoseptoria tritici ST99CH_1A5</name>
    <dbReference type="NCBI Taxonomy" id="1276529"/>
    <lineage>
        <taxon>Eukaryota</taxon>
        <taxon>Fungi</taxon>
        <taxon>Dikarya</taxon>
        <taxon>Ascomycota</taxon>
        <taxon>Pezizomycotina</taxon>
        <taxon>Dothideomycetes</taxon>
        <taxon>Dothideomycetidae</taxon>
        <taxon>Mycosphaerellales</taxon>
        <taxon>Mycosphaerellaceae</taxon>
        <taxon>Zymoseptoria</taxon>
    </lineage>
</organism>
<dbReference type="AlphaFoldDB" id="A0A1Y6M0S6"/>
<evidence type="ECO:0000313" key="3">
    <source>
        <dbReference type="Proteomes" id="UP000215453"/>
    </source>
</evidence>
<dbReference type="EMBL" id="LT882691">
    <property type="protein sequence ID" value="SMY30257.1"/>
    <property type="molecule type" value="Genomic_DNA"/>
</dbReference>
<feature type="compositionally biased region" description="Acidic residues" evidence="1">
    <location>
        <begin position="386"/>
        <end position="402"/>
    </location>
</feature>
<name>A0A1Y6M0S6_ZYMTR</name>
<accession>A0A1Y6M0S6</accession>
<sequence>MKRRRETCTDAESDSSSDDERDVSKPLLKPSSSHDVDDDSSVMIDVNKNAHSTADLESGDRWPFFQVVPFASSHLFDLVRPNFTVLDRAIRDAARTNAGLPLTDEYDPNDDVVMTSDEEAEDNTTGDHDDGSYVLKTSPVIDPKSGGTQIPHMDQTLLMSRSLPPHDESDDLQLAAPRKSNGKESTPAARNSSHTAATAMTTRMQSPNNKHVVVKHAAATAMTTKLRPTNDKHVVKPGAATAMTAQLQPPNDKHVVKHVAATSITAQLQPPNLVTVPPTMATTTMSVSKVKKTLQGKSLLPTALSSEPASHPRSLLEARFDYILDDSDVGCQNRMSTKVTVPSNGKTAAQQQASREADDVLSLLDMATISNIAFLDKNMSIPKGEDGDDGDNGYDGDAEDDE</sequence>
<dbReference type="Proteomes" id="UP000215453">
    <property type="component" value="Chromosome 16"/>
</dbReference>
<feature type="region of interest" description="Disordered" evidence="1">
    <location>
        <begin position="117"/>
        <end position="196"/>
    </location>
</feature>
<proteinExistence type="predicted"/>
<protein>
    <submittedName>
        <fullName evidence="2">Uncharacterized protein</fullName>
    </submittedName>
</protein>
<reference evidence="2 3" key="1">
    <citation type="submission" date="2016-10" db="EMBL/GenBank/DDBJ databases">
        <authorList>
            <person name="Varghese N."/>
        </authorList>
    </citation>
    <scope>NUCLEOTIDE SEQUENCE [LARGE SCALE GENOMIC DNA]</scope>
</reference>
<feature type="compositionally biased region" description="Acidic residues" evidence="1">
    <location>
        <begin position="9"/>
        <end position="21"/>
    </location>
</feature>
<feature type="region of interest" description="Disordered" evidence="1">
    <location>
        <begin position="1"/>
        <end position="40"/>
    </location>
</feature>